<dbReference type="KEGG" id="cbut:ATN24_08660"/>
<sequence length="250" mass="30000">MELPKIKINDFEGPFDLLLHLIRKNQMSIYNVRIYEITNQYLNYLNEMKEMDLEITSEFIVVAATLIEIKSKHLLPKPKKEEENEEDVEKNLLEKLIIYKKIKGVSNFFKDRYISSGEVYGKKPEIIEEVKQKENHDDILKNLDLLQLYNIYNNLLEIYNNKQNRGNIIQKKIYVDKYKIEDKLQYIVNRMKNEQINYFEELIDTSECKLETIVTFLALLEMIKQRMVKVYQNDSFTKIIIERRNNIEGD</sequence>
<dbReference type="GO" id="GO:0006260">
    <property type="term" value="P:DNA replication"/>
    <property type="evidence" value="ECO:0007669"/>
    <property type="project" value="UniProtKB-UniRule"/>
</dbReference>
<dbReference type="EMBL" id="BKBC01000026">
    <property type="protein sequence ID" value="GEQ21542.1"/>
    <property type="molecule type" value="Genomic_DNA"/>
</dbReference>
<reference evidence="4 7" key="2">
    <citation type="submission" date="2019-07" db="EMBL/GenBank/DDBJ databases">
        <title>Whole genome shotgun sequence of Clostridium butyricum NBRC 3858.</title>
        <authorList>
            <person name="Hosoyama A."/>
            <person name="Uohara A."/>
            <person name="Ohji S."/>
            <person name="Ichikawa N."/>
        </authorList>
    </citation>
    <scope>NUCLEOTIDE SEQUENCE [LARGE SCALE GENOMIC DNA]</scope>
    <source>
        <strain evidence="4 7">NBRC 3858</strain>
    </source>
</reference>
<dbReference type="Pfam" id="PF02616">
    <property type="entry name" value="SMC_ScpA"/>
    <property type="match status" value="1"/>
</dbReference>
<dbReference type="GO" id="GO:0051301">
    <property type="term" value="P:cell division"/>
    <property type="evidence" value="ECO:0007669"/>
    <property type="project" value="UniProtKB-KW"/>
</dbReference>
<dbReference type="RefSeq" id="WP_002579841.1">
    <property type="nucleotide sequence ID" value="NZ_AP019716.1"/>
</dbReference>
<comment type="subunit">
    <text evidence="3">Component of a cohesin-like complex composed of ScpA, ScpB and the Smc homodimer, in which ScpA and ScpB bind to the head domain of Smc. The presence of the three proteins is required for the association of the complex with DNA.</text>
</comment>
<dbReference type="InterPro" id="IPR003768">
    <property type="entry name" value="ScpA"/>
</dbReference>
<proteinExistence type="inferred from homology"/>
<organism evidence="4 7">
    <name type="scientific">Clostridium butyricum</name>
    <dbReference type="NCBI Taxonomy" id="1492"/>
    <lineage>
        <taxon>Bacteria</taxon>
        <taxon>Bacillati</taxon>
        <taxon>Bacillota</taxon>
        <taxon>Clostridia</taxon>
        <taxon>Eubacteriales</taxon>
        <taxon>Clostridiaceae</taxon>
        <taxon>Clostridium</taxon>
    </lineage>
</organism>
<dbReference type="Gene3D" id="1.10.10.580">
    <property type="entry name" value="Structural maintenance of chromosome 1. Chain E"/>
    <property type="match status" value="1"/>
</dbReference>
<reference evidence="5 8" key="3">
    <citation type="submission" date="2020-01" db="EMBL/GenBank/DDBJ databases">
        <title>Genome sequence of a 1,3-propanediol producer, Clostridium butyricum S3.</title>
        <authorList>
            <person name="Zhou J."/>
        </authorList>
    </citation>
    <scope>NUCLEOTIDE SEQUENCE [LARGE SCALE GENOMIC DNA]</scope>
    <source>
        <strain evidence="5 8">S3</strain>
    </source>
</reference>
<dbReference type="AlphaFoldDB" id="A0A0Q0YRA9"/>
<evidence type="ECO:0000313" key="9">
    <source>
        <dbReference type="Proteomes" id="UP000515243"/>
    </source>
</evidence>
<evidence type="ECO:0000313" key="5">
    <source>
        <dbReference type="EMBL" id="NAS18466.1"/>
    </source>
</evidence>
<dbReference type="InterPro" id="IPR023093">
    <property type="entry name" value="ScpA-like_C"/>
</dbReference>
<dbReference type="Proteomes" id="UP000515243">
    <property type="component" value="Chromosome 1"/>
</dbReference>
<comment type="subcellular location">
    <subcellularLocation>
        <location evidence="3">Cytoplasm</location>
    </subcellularLocation>
    <text evidence="3">Associated with two foci at the outer edges of the nucleoid region in young cells, and at four foci within both cell halves in older cells.</text>
</comment>
<keyword evidence="3" id="KW-0131">Cell cycle</keyword>
<keyword evidence="3" id="KW-0132">Cell division</keyword>
<dbReference type="Proteomes" id="UP000474042">
    <property type="component" value="Unassembled WGS sequence"/>
</dbReference>
<evidence type="ECO:0000256" key="3">
    <source>
        <dbReference type="HAMAP-Rule" id="MF_01805"/>
    </source>
</evidence>
<accession>A0A0Q0YRA9</accession>
<dbReference type="PANTHER" id="PTHR33969:SF2">
    <property type="entry name" value="SEGREGATION AND CONDENSATION PROTEIN A"/>
    <property type="match status" value="1"/>
</dbReference>
<protein>
    <recommendedName>
        <fullName evidence="2 3">Segregation and condensation protein A</fullName>
    </recommendedName>
</protein>
<dbReference type="EMBL" id="CP040626">
    <property type="protein sequence ID" value="QMW90718.1"/>
    <property type="molecule type" value="Genomic_DNA"/>
</dbReference>
<keyword evidence="3" id="KW-0963">Cytoplasm</keyword>
<evidence type="ECO:0000313" key="4">
    <source>
        <dbReference type="EMBL" id="GEQ21542.1"/>
    </source>
</evidence>
<dbReference type="EMBL" id="WOFV02000034">
    <property type="protein sequence ID" value="NAS18466.1"/>
    <property type="molecule type" value="Genomic_DNA"/>
</dbReference>
<keyword evidence="1 3" id="KW-0159">Chromosome partition</keyword>
<gene>
    <name evidence="3 4" type="primary">scpA</name>
    <name evidence="4" type="ORF">CBU02nite_20480</name>
    <name evidence="6" type="ORF">FF104_07020</name>
    <name evidence="5" type="ORF">GND98_011440</name>
</gene>
<evidence type="ECO:0000313" key="6">
    <source>
        <dbReference type="EMBL" id="QMW90718.1"/>
    </source>
</evidence>
<dbReference type="NCBIfam" id="NF000994">
    <property type="entry name" value="PRK00104.1-3"/>
    <property type="match status" value="1"/>
</dbReference>
<dbReference type="GO" id="GO:0007059">
    <property type="term" value="P:chromosome segregation"/>
    <property type="evidence" value="ECO:0007669"/>
    <property type="project" value="UniProtKB-UniRule"/>
</dbReference>
<dbReference type="GO" id="GO:0005737">
    <property type="term" value="C:cytoplasm"/>
    <property type="evidence" value="ECO:0007669"/>
    <property type="project" value="UniProtKB-SubCell"/>
</dbReference>
<comment type="function">
    <text evidence="3">Participates in chromosomal partition during cell division. May act via the formation of a condensin-like complex containing Smc and ScpB that pull DNA away from mid-cell into both cell halves.</text>
</comment>
<evidence type="ECO:0000256" key="2">
    <source>
        <dbReference type="ARBA" id="ARBA00044777"/>
    </source>
</evidence>
<evidence type="ECO:0000313" key="7">
    <source>
        <dbReference type="Proteomes" id="UP000321089"/>
    </source>
</evidence>
<dbReference type="HAMAP" id="MF_01805">
    <property type="entry name" value="ScpA"/>
    <property type="match status" value="1"/>
</dbReference>
<comment type="similarity">
    <text evidence="3">Belongs to the ScpA family.</text>
</comment>
<dbReference type="Gene3D" id="6.10.250.2410">
    <property type="match status" value="1"/>
</dbReference>
<evidence type="ECO:0000313" key="8">
    <source>
        <dbReference type="Proteomes" id="UP000474042"/>
    </source>
</evidence>
<evidence type="ECO:0000256" key="1">
    <source>
        <dbReference type="ARBA" id="ARBA00022829"/>
    </source>
</evidence>
<dbReference type="OrthoDB" id="9811016at2"/>
<reference evidence="6 9" key="1">
    <citation type="submission" date="2019-05" db="EMBL/GenBank/DDBJ databases">
        <authorList>
            <person name="Schori C."/>
            <person name="Ahrens C."/>
        </authorList>
    </citation>
    <scope>NUCLEOTIDE SEQUENCE [LARGE SCALE GENOMIC DNA]</scope>
    <source>
        <strain evidence="6 9">DSM 10702</strain>
    </source>
</reference>
<dbReference type="PANTHER" id="PTHR33969">
    <property type="entry name" value="SEGREGATION AND CONDENSATION PROTEIN A"/>
    <property type="match status" value="1"/>
</dbReference>
<name>A0A0Q0YRA9_CLOBU</name>
<dbReference type="GeneID" id="92943906"/>
<dbReference type="Proteomes" id="UP000321089">
    <property type="component" value="Unassembled WGS sequence"/>
</dbReference>